<proteinExistence type="predicted"/>
<organism evidence="1 2">
    <name type="scientific">Fistulina hepatica ATCC 64428</name>
    <dbReference type="NCBI Taxonomy" id="1128425"/>
    <lineage>
        <taxon>Eukaryota</taxon>
        <taxon>Fungi</taxon>
        <taxon>Dikarya</taxon>
        <taxon>Basidiomycota</taxon>
        <taxon>Agaricomycotina</taxon>
        <taxon>Agaricomycetes</taxon>
        <taxon>Agaricomycetidae</taxon>
        <taxon>Agaricales</taxon>
        <taxon>Fistulinaceae</taxon>
        <taxon>Fistulina</taxon>
    </lineage>
</organism>
<gene>
    <name evidence="1" type="ORF">FISHEDRAFT_43311</name>
</gene>
<name>A0A0D7AEY0_9AGAR</name>
<dbReference type="SUPFAM" id="SSF52540">
    <property type="entry name" value="P-loop containing nucleoside triphosphate hydrolases"/>
    <property type="match status" value="1"/>
</dbReference>
<dbReference type="AlphaFoldDB" id="A0A0D7AEY0"/>
<keyword evidence="2" id="KW-1185">Reference proteome</keyword>
<evidence type="ECO:0000313" key="1">
    <source>
        <dbReference type="EMBL" id="KIY48431.1"/>
    </source>
</evidence>
<evidence type="ECO:0000313" key="2">
    <source>
        <dbReference type="Proteomes" id="UP000054144"/>
    </source>
</evidence>
<dbReference type="EMBL" id="KN881833">
    <property type="protein sequence ID" value="KIY48431.1"/>
    <property type="molecule type" value="Genomic_DNA"/>
</dbReference>
<dbReference type="OrthoDB" id="2405944at2759"/>
<accession>A0A0D7AEY0</accession>
<protein>
    <submittedName>
        <fullName evidence="1">Uncharacterized protein</fullName>
    </submittedName>
</protein>
<dbReference type="InterPro" id="IPR027417">
    <property type="entry name" value="P-loop_NTPase"/>
</dbReference>
<reference evidence="1 2" key="1">
    <citation type="journal article" date="2015" name="Fungal Genet. Biol.">
        <title>Evolution of novel wood decay mechanisms in Agaricales revealed by the genome sequences of Fistulina hepatica and Cylindrobasidium torrendii.</title>
        <authorList>
            <person name="Floudas D."/>
            <person name="Held B.W."/>
            <person name="Riley R."/>
            <person name="Nagy L.G."/>
            <person name="Koehler G."/>
            <person name="Ransdell A.S."/>
            <person name="Younus H."/>
            <person name="Chow J."/>
            <person name="Chiniquy J."/>
            <person name="Lipzen A."/>
            <person name="Tritt A."/>
            <person name="Sun H."/>
            <person name="Haridas S."/>
            <person name="LaButti K."/>
            <person name="Ohm R.A."/>
            <person name="Kues U."/>
            <person name="Blanchette R.A."/>
            <person name="Grigoriev I.V."/>
            <person name="Minto R.E."/>
            <person name="Hibbett D.S."/>
        </authorList>
    </citation>
    <scope>NUCLEOTIDE SEQUENCE [LARGE SCALE GENOMIC DNA]</scope>
    <source>
        <strain evidence="1 2">ATCC 64428</strain>
    </source>
</reference>
<sequence>MIPSWHKVAARPDTLQLSVDEPAWAVYCTYRWVREVFDCYRAYMTARGPSATRPLVVDCDDMIANTRGVMRALCVHIGIDEGEVDYTWTPDMFPTHVPASTSGVNQVRIVFCNSDTQPKLAAEYQIWVKEWGVDTAKAIEVAALAAMRDYEYLRGFRLRPL</sequence>
<dbReference type="Proteomes" id="UP000054144">
    <property type="component" value="Unassembled WGS sequence"/>
</dbReference>